<dbReference type="SUPFAM" id="SSF54523">
    <property type="entry name" value="Pili subunits"/>
    <property type="match status" value="1"/>
</dbReference>
<name>A0ABS7WR07_9BACT</name>
<evidence type="ECO:0000313" key="2">
    <source>
        <dbReference type="Proteomes" id="UP000786183"/>
    </source>
</evidence>
<dbReference type="EMBL" id="JACGBB010000005">
    <property type="protein sequence ID" value="MBZ7987198.1"/>
    <property type="molecule type" value="Genomic_DNA"/>
</dbReference>
<reference evidence="1 2" key="1">
    <citation type="submission" date="2020-07" db="EMBL/GenBank/DDBJ databases">
        <title>Transfer of Campylobacter canadensis to the novel genus Avispirillum gen. nov., that also includes two novel species recovered from migratory waterfowl: Avispirillum anseris sp. nov. and Avispirillum brantae sp. nov.</title>
        <authorList>
            <person name="Miller W.G."/>
            <person name="Chapman M.H."/>
            <person name="Yee E."/>
            <person name="Inglis G.D."/>
        </authorList>
    </citation>
    <scope>NUCLEOTIDE SEQUENCE [LARGE SCALE GENOMIC DNA]</scope>
    <source>
        <strain evidence="1 2">L283</strain>
    </source>
</reference>
<dbReference type="Gene3D" id="3.30.700.10">
    <property type="entry name" value="Glycoprotein, Type 4 Pilin"/>
    <property type="match status" value="1"/>
</dbReference>
<sequence length="197" mass="22154">MKKAFTMIEIVFVLVILGILAGIAMPKLFLTRSDALVLKARDEVAKVNAALLAHGQEQMYKTGFITFPIFNCTNRTNTKDVCIITEPFSGKESTYFSNLFESGADTNGYKKTNNIGWGKISAPFTKPEKDQAAIFDTNFKSGVAGSQTAFIVYITENKKKPKTYYFVYNYKEGRLECVNPSDWTSKDLNDYPALECW</sequence>
<dbReference type="NCBIfam" id="TIGR02532">
    <property type="entry name" value="IV_pilin_GFxxxE"/>
    <property type="match status" value="1"/>
</dbReference>
<accession>A0ABS7WR07</accession>
<gene>
    <name evidence="1" type="ORF">AVCANL283_03605</name>
</gene>
<evidence type="ECO:0000313" key="1">
    <source>
        <dbReference type="EMBL" id="MBZ7987198.1"/>
    </source>
</evidence>
<dbReference type="RefSeq" id="WP_172229871.1">
    <property type="nucleotide sequence ID" value="NZ_CP035946.1"/>
</dbReference>
<protein>
    <submittedName>
        <fullName evidence="1">Type II secretion system protein</fullName>
    </submittedName>
</protein>
<dbReference type="Pfam" id="PF07963">
    <property type="entry name" value="N_methyl"/>
    <property type="match status" value="1"/>
</dbReference>
<comment type="caution">
    <text evidence="1">The sequence shown here is derived from an EMBL/GenBank/DDBJ whole genome shotgun (WGS) entry which is preliminary data.</text>
</comment>
<keyword evidence="2" id="KW-1185">Reference proteome</keyword>
<dbReference type="InterPro" id="IPR045584">
    <property type="entry name" value="Pilin-like"/>
</dbReference>
<proteinExistence type="predicted"/>
<dbReference type="Proteomes" id="UP000786183">
    <property type="component" value="Unassembled WGS sequence"/>
</dbReference>
<organism evidence="1 2">
    <name type="scientific">Campylobacter canadensis</name>
    <dbReference type="NCBI Taxonomy" id="449520"/>
    <lineage>
        <taxon>Bacteria</taxon>
        <taxon>Pseudomonadati</taxon>
        <taxon>Campylobacterota</taxon>
        <taxon>Epsilonproteobacteria</taxon>
        <taxon>Campylobacterales</taxon>
        <taxon>Campylobacteraceae</taxon>
        <taxon>Campylobacter</taxon>
    </lineage>
</organism>
<dbReference type="InterPro" id="IPR012902">
    <property type="entry name" value="N_methyl_site"/>
</dbReference>